<evidence type="ECO:0000313" key="8">
    <source>
        <dbReference type="EMBL" id="SFR40216.1"/>
    </source>
</evidence>
<feature type="transmembrane region" description="Helical" evidence="6">
    <location>
        <begin position="254"/>
        <end position="272"/>
    </location>
</feature>
<dbReference type="PANTHER" id="PTHR33406">
    <property type="entry name" value="MEMBRANE PROTEIN MJ1562-RELATED"/>
    <property type="match status" value="1"/>
</dbReference>
<dbReference type="SUPFAM" id="SSF82866">
    <property type="entry name" value="Multidrug efflux transporter AcrB transmembrane domain"/>
    <property type="match status" value="2"/>
</dbReference>
<dbReference type="PANTHER" id="PTHR33406:SF12">
    <property type="entry name" value="BLR2997 PROTEIN"/>
    <property type="match status" value="1"/>
</dbReference>
<feature type="transmembrane region" description="Helical" evidence="6">
    <location>
        <begin position="440"/>
        <end position="459"/>
    </location>
</feature>
<evidence type="ECO:0000256" key="3">
    <source>
        <dbReference type="ARBA" id="ARBA00022692"/>
    </source>
</evidence>
<feature type="transmembrane region" description="Helical" evidence="6">
    <location>
        <begin position="279"/>
        <end position="304"/>
    </location>
</feature>
<evidence type="ECO:0000256" key="5">
    <source>
        <dbReference type="ARBA" id="ARBA00023136"/>
    </source>
</evidence>
<dbReference type="InterPro" id="IPR050545">
    <property type="entry name" value="Mycobact_MmpL"/>
</dbReference>
<keyword evidence="3 6" id="KW-0812">Transmembrane</keyword>
<dbReference type="Pfam" id="PF03176">
    <property type="entry name" value="MMPL"/>
    <property type="match status" value="2"/>
</dbReference>
<proteinExistence type="predicted"/>
<dbReference type="Proteomes" id="UP000199658">
    <property type="component" value="Unassembled WGS sequence"/>
</dbReference>
<feature type="transmembrane region" description="Helical" evidence="6">
    <location>
        <begin position="310"/>
        <end position="331"/>
    </location>
</feature>
<dbReference type="Gene3D" id="1.20.1640.10">
    <property type="entry name" value="Multidrug efflux transporter AcrB transmembrane domain"/>
    <property type="match status" value="2"/>
</dbReference>
<organism evidence="8 9">
    <name type="scientific">Litoreibacter janthinus</name>
    <dbReference type="NCBI Taxonomy" id="670154"/>
    <lineage>
        <taxon>Bacteria</taxon>
        <taxon>Pseudomonadati</taxon>
        <taxon>Pseudomonadota</taxon>
        <taxon>Alphaproteobacteria</taxon>
        <taxon>Rhodobacterales</taxon>
        <taxon>Roseobacteraceae</taxon>
        <taxon>Litoreibacter</taxon>
    </lineage>
</organism>
<evidence type="ECO:0000256" key="4">
    <source>
        <dbReference type="ARBA" id="ARBA00022989"/>
    </source>
</evidence>
<feature type="transmembrane region" description="Helical" evidence="6">
    <location>
        <begin position="641"/>
        <end position="659"/>
    </location>
</feature>
<feature type="transmembrane region" description="Helical" evidence="6">
    <location>
        <begin position="737"/>
        <end position="757"/>
    </location>
</feature>
<accession>A0A1I6GDG2</accession>
<comment type="subcellular location">
    <subcellularLocation>
        <location evidence="1">Cell membrane</location>
        <topology evidence="1">Multi-pass membrane protein</topology>
    </subcellularLocation>
</comment>
<dbReference type="InterPro" id="IPR000731">
    <property type="entry name" value="SSD"/>
</dbReference>
<evidence type="ECO:0000256" key="6">
    <source>
        <dbReference type="SAM" id="Phobius"/>
    </source>
</evidence>
<name>A0A1I6GDG2_9RHOB</name>
<feature type="transmembrane region" description="Helical" evidence="6">
    <location>
        <begin position="692"/>
        <end position="716"/>
    </location>
</feature>
<keyword evidence="2" id="KW-1003">Cell membrane</keyword>
<sequence length="813" mass="88361">MHALSFVESMMTRFLQTVYSHRIKAFIILLLVFVGYVAANIPNLQKDGRVEAFMHESDPALSTYYDMRREFGQDNRLVVAVAADNVFSTEFLTKFSRMHRELADNVPYVSEIFSPYNIPFIEHENGGLYLEELVRNMLARGRNPEDLRERIMSTPLYKNFIISEDGKTAAVVIEPYRYAPSTNDCVPDPANGVTCAVAFTPLDERDLLGGPHYAEMTAAAQEIVANYQGEGYDVYIAGAPVLSTEIVKMMEQDMPRFTLACVILTVLAMLVLHRSFLIAIGAFLSFVMAIFSTLATVSLTGVAMTPPTQLLIPMTLVVGLCTYIHFIATLLKTRAAEKDGLVALKNAVKKANTPILFTALTTAGGLVGLAAAPLAPITALGLFGTVSVGLSYILAMLWATLVFRTLPERYLDRQTEKAGVIATVMRKGAMISANAPRTTLAVCGGVVLAAALGIFQLSYSHNSLLWLPEENGARLSTEYIDANFRGTVNLEMVITPTEGSDFRDETLLKAVEKTAREAYAAVDIPIGRHTSIISFVEETNQAINDGDPAALTIPGQEQIWDQILLLEGQGIDDMKRYVSMDYSSGRVSFQTPWLEAKLYSDVIATIETNFETALGDIATVESTGLIALLAKTSKKVLDSMTISYGLALGLVTVLMAVALRSASLGVVSMIPNVAPFVVLLGLMGYLNIPLDTFTVLIGGIITGLIVDDTLHFFYNVRQRLNAGEAMETAIGDAMSDIGRALFTTTVVVMLGFTVFTMSSMSNIQSFGMLMASGAVLALLSEVFIGPAVLMLYAQFKEAKHQPRVSAVANVPAE</sequence>
<evidence type="ECO:0000259" key="7">
    <source>
        <dbReference type="PROSITE" id="PS50156"/>
    </source>
</evidence>
<feature type="transmembrane region" description="Helical" evidence="6">
    <location>
        <begin position="666"/>
        <end position="686"/>
    </location>
</feature>
<dbReference type="AlphaFoldDB" id="A0A1I6GDG2"/>
<dbReference type="InterPro" id="IPR004869">
    <property type="entry name" value="MMPL_dom"/>
</dbReference>
<feature type="transmembrane region" description="Helical" evidence="6">
    <location>
        <begin position="769"/>
        <end position="793"/>
    </location>
</feature>
<dbReference type="STRING" id="670154.SAMN04488002_1282"/>
<dbReference type="PROSITE" id="PS50156">
    <property type="entry name" value="SSD"/>
    <property type="match status" value="1"/>
</dbReference>
<dbReference type="OrthoDB" id="9794724at2"/>
<dbReference type="RefSeq" id="WP_090213929.1">
    <property type="nucleotide sequence ID" value="NZ_FOYO01000001.1"/>
</dbReference>
<protein>
    <recommendedName>
        <fullName evidence="7">SSD domain-containing protein</fullName>
    </recommendedName>
</protein>
<evidence type="ECO:0000256" key="2">
    <source>
        <dbReference type="ARBA" id="ARBA00022475"/>
    </source>
</evidence>
<feature type="domain" description="SSD" evidence="7">
    <location>
        <begin position="664"/>
        <end position="791"/>
    </location>
</feature>
<gene>
    <name evidence="8" type="ORF">SAMN04488002_1282</name>
</gene>
<evidence type="ECO:0000313" key="9">
    <source>
        <dbReference type="Proteomes" id="UP000199658"/>
    </source>
</evidence>
<keyword evidence="4 6" id="KW-1133">Transmembrane helix</keyword>
<dbReference type="GO" id="GO:0005886">
    <property type="term" value="C:plasma membrane"/>
    <property type="evidence" value="ECO:0007669"/>
    <property type="project" value="UniProtKB-SubCell"/>
</dbReference>
<dbReference type="EMBL" id="FOYO01000001">
    <property type="protein sequence ID" value="SFR40216.1"/>
    <property type="molecule type" value="Genomic_DNA"/>
</dbReference>
<keyword evidence="9" id="KW-1185">Reference proteome</keyword>
<reference evidence="9" key="1">
    <citation type="submission" date="2016-10" db="EMBL/GenBank/DDBJ databases">
        <authorList>
            <person name="Varghese N."/>
            <person name="Submissions S."/>
        </authorList>
    </citation>
    <scope>NUCLEOTIDE SEQUENCE [LARGE SCALE GENOMIC DNA]</scope>
    <source>
        <strain evidence="9">DSM 26921</strain>
    </source>
</reference>
<evidence type="ECO:0000256" key="1">
    <source>
        <dbReference type="ARBA" id="ARBA00004651"/>
    </source>
</evidence>
<feature type="transmembrane region" description="Helical" evidence="6">
    <location>
        <begin position="351"/>
        <end position="371"/>
    </location>
</feature>
<keyword evidence="5 6" id="KW-0472">Membrane</keyword>
<feature type="transmembrane region" description="Helical" evidence="6">
    <location>
        <begin position="377"/>
        <end position="403"/>
    </location>
</feature>